<keyword evidence="2" id="KW-1133">Transmembrane helix</keyword>
<evidence type="ECO:0000256" key="2">
    <source>
        <dbReference type="SAM" id="Phobius"/>
    </source>
</evidence>
<dbReference type="InterPro" id="IPR043129">
    <property type="entry name" value="ATPase_NBD"/>
</dbReference>
<dbReference type="VEuPathDB" id="TriTrypDB:BSAL_05885"/>
<dbReference type="SUPFAM" id="SSF53067">
    <property type="entry name" value="Actin-like ATPase domain"/>
    <property type="match status" value="1"/>
</dbReference>
<dbReference type="Proteomes" id="UP000051952">
    <property type="component" value="Unassembled WGS sequence"/>
</dbReference>
<feature type="compositionally biased region" description="Polar residues" evidence="1">
    <location>
        <begin position="84"/>
        <end position="104"/>
    </location>
</feature>
<organism evidence="3 4">
    <name type="scientific">Bodo saltans</name>
    <name type="common">Flagellated protozoan</name>
    <dbReference type="NCBI Taxonomy" id="75058"/>
    <lineage>
        <taxon>Eukaryota</taxon>
        <taxon>Discoba</taxon>
        <taxon>Euglenozoa</taxon>
        <taxon>Kinetoplastea</taxon>
        <taxon>Metakinetoplastina</taxon>
        <taxon>Eubodonida</taxon>
        <taxon>Bodonidae</taxon>
        <taxon>Bodo</taxon>
    </lineage>
</organism>
<dbReference type="Gene3D" id="3.90.640.10">
    <property type="entry name" value="Actin, Chain A, domain 4"/>
    <property type="match status" value="1"/>
</dbReference>
<feature type="region of interest" description="Disordered" evidence="1">
    <location>
        <begin position="55"/>
        <end position="117"/>
    </location>
</feature>
<dbReference type="Gene3D" id="3.30.420.40">
    <property type="match status" value="2"/>
</dbReference>
<proteinExistence type="predicted"/>
<keyword evidence="2" id="KW-0472">Membrane</keyword>
<evidence type="ECO:0000313" key="3">
    <source>
        <dbReference type="EMBL" id="CUI14359.1"/>
    </source>
</evidence>
<dbReference type="EMBL" id="CYKH01001037">
    <property type="protein sequence ID" value="CUI14359.1"/>
    <property type="molecule type" value="Genomic_DNA"/>
</dbReference>
<gene>
    <name evidence="3" type="ORF">BSAL_05885</name>
</gene>
<dbReference type="AlphaFoldDB" id="A0A0S4KLA0"/>
<reference evidence="4" key="1">
    <citation type="submission" date="2015-09" db="EMBL/GenBank/DDBJ databases">
        <authorList>
            <consortium name="Pathogen Informatics"/>
        </authorList>
    </citation>
    <scope>NUCLEOTIDE SEQUENCE [LARGE SCALE GENOMIC DNA]</scope>
    <source>
        <strain evidence="4">Lake Konstanz</strain>
    </source>
</reference>
<feature type="transmembrane region" description="Helical" evidence="2">
    <location>
        <begin position="12"/>
        <end position="37"/>
    </location>
</feature>
<accession>A0A0S4KLA0</accession>
<sequence>MDVVTQYFDYHYALQTPIVFAAFGASCLIAVLLFVLFMKKSGKKSASTFNNVHGYRSEGEGQGSSSKQAASTRGSRLDAADDGSGSTLNASLLRSSNPTPRNTFGNGGAVPKKPRRENGSVAFEDWGRSVTAYGLDLGSYSVKGHVFKQNVMSELPGKRSVVSVVEEGIVIGDVEVALENPGTSFFSLTRDLAVPDSTVTMNDVTVHPYQALAGALMFMIGERSSDMPPVGVCVPPYLQHVAQFLYLTAASANAQRFLIYSHSAACISSLLRQRQQHTKRQTHKPPRNVVFVDLGRSGIAAYFCEVRDSAGSVRFQTFRSAGIQNMESHMVMELSSGLTEQQQMDETVMARVIEAAKDIKEDFASVPEYLAATKRMASVRLPGTDITLEMSRERFDEQVKLGMRDVEEVMEDLAQWIAQNMPNTSIEEIELNLMGNGFRYKPFRAVFEQHFDRRLTSIDKVSVSMGLAQLMVMEHPLFEGQRFDVYPLFQLPTVDELGVRRFEEVTAKRFSIMSPRAAQRNSSQLARDRSRSESSLAAADA</sequence>
<evidence type="ECO:0000256" key="1">
    <source>
        <dbReference type="SAM" id="MobiDB-lite"/>
    </source>
</evidence>
<keyword evidence="2" id="KW-0812">Transmembrane</keyword>
<name>A0A0S4KLA0_BODSA</name>
<feature type="region of interest" description="Disordered" evidence="1">
    <location>
        <begin position="518"/>
        <end position="541"/>
    </location>
</feature>
<protein>
    <submittedName>
        <fullName evidence="3">Membrane-associated protein, putative</fullName>
    </submittedName>
</protein>
<evidence type="ECO:0000313" key="4">
    <source>
        <dbReference type="Proteomes" id="UP000051952"/>
    </source>
</evidence>
<keyword evidence="4" id="KW-1185">Reference proteome</keyword>